<evidence type="ECO:0000256" key="2">
    <source>
        <dbReference type="ARBA" id="ARBA00022801"/>
    </source>
</evidence>
<feature type="site" description="Plays an important role in maintaining the position of the catalytic nucleophile" evidence="6">
    <location>
        <position position="194"/>
    </location>
</feature>
<dbReference type="EMBL" id="FXTP01000001">
    <property type="protein sequence ID" value="SMO34270.1"/>
    <property type="molecule type" value="Genomic_DNA"/>
</dbReference>
<evidence type="ECO:0000256" key="6">
    <source>
        <dbReference type="PIRSR" id="PIRSR018168-3"/>
    </source>
</evidence>
<dbReference type="InterPro" id="IPR000805">
    <property type="entry name" value="Glyco_hydro_26"/>
</dbReference>
<accession>A0A521AHU9</accession>
<keyword evidence="3 7" id="KW-0326">Glycosidase</keyword>
<organism evidence="10 11">
    <name type="scientific">Gracilimonas mengyeensis</name>
    <dbReference type="NCBI Taxonomy" id="1302730"/>
    <lineage>
        <taxon>Bacteria</taxon>
        <taxon>Pseudomonadati</taxon>
        <taxon>Balneolota</taxon>
        <taxon>Balneolia</taxon>
        <taxon>Balneolales</taxon>
        <taxon>Balneolaceae</taxon>
        <taxon>Gracilimonas</taxon>
    </lineage>
</organism>
<dbReference type="PRINTS" id="PR00739">
    <property type="entry name" value="GLHYDRLASE26"/>
</dbReference>
<dbReference type="PROSITE" id="PS51257">
    <property type="entry name" value="PROKAR_LIPOPROTEIN"/>
    <property type="match status" value="1"/>
</dbReference>
<feature type="binding site" evidence="5">
    <location>
        <position position="268"/>
    </location>
    <ligand>
        <name>substrate</name>
    </ligand>
</feature>
<dbReference type="Gene3D" id="3.20.20.80">
    <property type="entry name" value="Glycosidases"/>
    <property type="match status" value="1"/>
</dbReference>
<evidence type="ECO:0000313" key="10">
    <source>
        <dbReference type="EMBL" id="SMO34270.1"/>
    </source>
</evidence>
<dbReference type="PANTHER" id="PTHR40079:SF4">
    <property type="entry name" value="GH26 DOMAIN-CONTAINING PROTEIN-RELATED"/>
    <property type="match status" value="1"/>
</dbReference>
<dbReference type="PANTHER" id="PTHR40079">
    <property type="entry name" value="MANNAN ENDO-1,4-BETA-MANNOSIDASE E-RELATED"/>
    <property type="match status" value="1"/>
</dbReference>
<evidence type="ECO:0000256" key="1">
    <source>
        <dbReference type="ARBA" id="ARBA00007754"/>
    </source>
</evidence>
<protein>
    <submittedName>
        <fullName evidence="10">Mannan endo-1,4-beta-mannosidase</fullName>
    </submittedName>
</protein>
<dbReference type="GO" id="GO:0006080">
    <property type="term" value="P:substituted mannan metabolic process"/>
    <property type="evidence" value="ECO:0007669"/>
    <property type="project" value="InterPro"/>
</dbReference>
<comment type="similarity">
    <text evidence="1 7">Belongs to the glycosyl hydrolase 26 family.</text>
</comment>
<dbReference type="RefSeq" id="WP_142452672.1">
    <property type="nucleotide sequence ID" value="NZ_FXTP01000001.1"/>
</dbReference>
<evidence type="ECO:0000313" key="11">
    <source>
        <dbReference type="Proteomes" id="UP000317557"/>
    </source>
</evidence>
<keyword evidence="11" id="KW-1185">Reference proteome</keyword>
<reference evidence="10 11" key="1">
    <citation type="submission" date="2017-05" db="EMBL/GenBank/DDBJ databases">
        <authorList>
            <person name="Varghese N."/>
            <person name="Submissions S."/>
        </authorList>
    </citation>
    <scope>NUCLEOTIDE SEQUENCE [LARGE SCALE GENOMIC DNA]</scope>
    <source>
        <strain evidence="10 11">DSM 21985</strain>
    </source>
</reference>
<name>A0A521AHU9_9BACT</name>
<evidence type="ECO:0000256" key="8">
    <source>
        <dbReference type="SAM" id="SignalP"/>
    </source>
</evidence>
<feature type="binding site" evidence="5">
    <location>
        <position position="134"/>
    </location>
    <ligand>
        <name>substrate</name>
    </ligand>
</feature>
<dbReference type="SUPFAM" id="SSF51445">
    <property type="entry name" value="(Trans)glycosidases"/>
    <property type="match status" value="1"/>
</dbReference>
<feature type="domain" description="GH26" evidence="9">
    <location>
        <begin position="41"/>
        <end position="375"/>
    </location>
</feature>
<keyword evidence="8" id="KW-0732">Signal</keyword>
<feature type="binding site" evidence="5">
    <location>
        <position position="200"/>
    </location>
    <ligand>
        <name>substrate</name>
    </ligand>
</feature>
<gene>
    <name evidence="10" type="ORF">SAMN06265219_101145</name>
</gene>
<feature type="active site" description="Nucleophile" evidence="4 7">
    <location>
        <position position="301"/>
    </location>
</feature>
<dbReference type="InterPro" id="IPR017853">
    <property type="entry name" value="GH"/>
</dbReference>
<dbReference type="PROSITE" id="PS51764">
    <property type="entry name" value="GH26"/>
    <property type="match status" value="1"/>
</dbReference>
<feature type="chain" id="PRO_5021935552" evidence="8">
    <location>
        <begin position="18"/>
        <end position="384"/>
    </location>
</feature>
<dbReference type="PIRSF" id="PIRSF018168">
    <property type="entry name" value="Mannan-1_4-beta-mannosidase"/>
    <property type="match status" value="1"/>
</dbReference>
<dbReference type="Proteomes" id="UP000317557">
    <property type="component" value="Unassembled WGS sequence"/>
</dbReference>
<evidence type="ECO:0000256" key="5">
    <source>
        <dbReference type="PIRSR" id="PIRSR018168-2"/>
    </source>
</evidence>
<proteinExistence type="inferred from homology"/>
<dbReference type="AlphaFoldDB" id="A0A521AHU9"/>
<dbReference type="Pfam" id="PF02156">
    <property type="entry name" value="Glyco_hydro_26"/>
    <property type="match status" value="1"/>
</dbReference>
<dbReference type="InterPro" id="IPR016714">
    <property type="entry name" value="MANB/E"/>
</dbReference>
<feature type="signal peptide" evidence="8">
    <location>
        <begin position="1"/>
        <end position="17"/>
    </location>
</feature>
<keyword evidence="2 7" id="KW-0378">Hydrolase</keyword>
<evidence type="ECO:0000259" key="9">
    <source>
        <dbReference type="PROSITE" id="PS51764"/>
    </source>
</evidence>
<evidence type="ECO:0000256" key="7">
    <source>
        <dbReference type="PROSITE-ProRule" id="PRU01100"/>
    </source>
</evidence>
<dbReference type="InterPro" id="IPR022790">
    <property type="entry name" value="GH26_dom"/>
</dbReference>
<evidence type="ECO:0000256" key="3">
    <source>
        <dbReference type="ARBA" id="ARBA00023295"/>
    </source>
</evidence>
<feature type="active site" description="Proton donor" evidence="4 7">
    <location>
        <position position="195"/>
    </location>
</feature>
<dbReference type="GO" id="GO:0016985">
    <property type="term" value="F:mannan endo-1,4-beta-mannosidase activity"/>
    <property type="evidence" value="ECO:0007669"/>
    <property type="project" value="InterPro"/>
</dbReference>
<evidence type="ECO:0000256" key="4">
    <source>
        <dbReference type="PIRSR" id="PIRSR018168-1"/>
    </source>
</evidence>
<dbReference type="OrthoDB" id="9816550at2"/>
<sequence>MKFFSALLLITIIVLSAGCNNSQEEQKTEAVDLSIDQEATAETVALYNNLKEVAKTHVLYGHQDDLAYGYSWWAEEGRSDVKEVTGSYPAVYGWELGNLRQDTDVNLDGVSFEKMKGWIQEGYERGGVITIAWHMNHPVTDGDSWDRTPAVSAILPGGEEHEKFNNWLDKFAVYVTDLRGKDGELIPVIFRPYHEHTGSWFWWGDEQTTVEEYVALWRYTVEYLRNEKQVHNLLWAYSPDGQSGRALSKYFEKYPGDDYVDILGLDDYGSLNDRDPGEFSDDLAWLVEEAKKRDKIPALTETGVETIPNENWWTEQVLVALESNPKAKGIAYVLTWRNANYEREQREHFYASHPEHPSAPDMKAFRDTELVMFEDELPDLYTLD</sequence>